<protein>
    <recommendedName>
        <fullName evidence="2">HNH nuclease domain-containing protein</fullName>
    </recommendedName>
</protein>
<dbReference type="InterPro" id="IPR044925">
    <property type="entry name" value="His-Me_finger_sf"/>
</dbReference>
<organism evidence="3">
    <name type="scientific">marine sediment metagenome</name>
    <dbReference type="NCBI Taxonomy" id="412755"/>
    <lineage>
        <taxon>unclassified sequences</taxon>
        <taxon>metagenomes</taxon>
        <taxon>ecological metagenomes</taxon>
    </lineage>
</organism>
<evidence type="ECO:0000256" key="1">
    <source>
        <dbReference type="SAM" id="MobiDB-lite"/>
    </source>
</evidence>
<dbReference type="Gene3D" id="3.90.75.20">
    <property type="match status" value="1"/>
</dbReference>
<evidence type="ECO:0000313" key="3">
    <source>
        <dbReference type="EMBL" id="KKL08366.1"/>
    </source>
</evidence>
<feature type="domain" description="HNH nuclease" evidence="2">
    <location>
        <begin position="89"/>
        <end position="128"/>
    </location>
</feature>
<dbReference type="AlphaFoldDB" id="A0A0F9CRW4"/>
<accession>A0A0F9CRW4</accession>
<dbReference type="SUPFAM" id="SSF54060">
    <property type="entry name" value="His-Me finger endonucleases"/>
    <property type="match status" value="1"/>
</dbReference>
<dbReference type="EMBL" id="LAZR01042905">
    <property type="protein sequence ID" value="KKL08366.1"/>
    <property type="molecule type" value="Genomic_DNA"/>
</dbReference>
<evidence type="ECO:0000259" key="2">
    <source>
        <dbReference type="Pfam" id="PF13392"/>
    </source>
</evidence>
<name>A0A0F9CRW4_9ZZZZ</name>
<proteinExistence type="predicted"/>
<gene>
    <name evidence="3" type="ORF">LCGC14_2576590</name>
</gene>
<feature type="region of interest" description="Disordered" evidence="1">
    <location>
        <begin position="40"/>
        <end position="62"/>
    </location>
</feature>
<dbReference type="Pfam" id="PF13392">
    <property type="entry name" value="HNH_3"/>
    <property type="match status" value="1"/>
</dbReference>
<sequence>MPSPKDPVKFEEYKKNMSRVMKGRIPWNKGLTKETDERVLAGKRNPMYGRKGENHPGWKGGRRKDKSGYWMIYRPEDPRTPQNGYIQEHVLIAEKVLGRYLTKEERVHHINGDILDNDPKNLYVCKNTSKHHKLHGQLQKTAFEMVKNGIIIFNKELNKYEIQLKMVNFKEVEKKNE</sequence>
<reference evidence="3" key="1">
    <citation type="journal article" date="2015" name="Nature">
        <title>Complex archaea that bridge the gap between prokaryotes and eukaryotes.</title>
        <authorList>
            <person name="Spang A."/>
            <person name="Saw J.H."/>
            <person name="Jorgensen S.L."/>
            <person name="Zaremba-Niedzwiedzka K."/>
            <person name="Martijn J."/>
            <person name="Lind A.E."/>
            <person name="van Eijk R."/>
            <person name="Schleper C."/>
            <person name="Guy L."/>
            <person name="Ettema T.J."/>
        </authorList>
    </citation>
    <scope>NUCLEOTIDE SEQUENCE</scope>
</reference>
<comment type="caution">
    <text evidence="3">The sequence shown here is derived from an EMBL/GenBank/DDBJ whole genome shotgun (WGS) entry which is preliminary data.</text>
</comment>
<dbReference type="InterPro" id="IPR003615">
    <property type="entry name" value="HNH_nuc"/>
</dbReference>